<dbReference type="Proteomes" id="UP001176941">
    <property type="component" value="Chromosome 11"/>
</dbReference>
<reference evidence="2" key="1">
    <citation type="submission" date="2023-04" db="EMBL/GenBank/DDBJ databases">
        <authorList>
            <consortium name="ELIXIR-Norway"/>
        </authorList>
    </citation>
    <scope>NUCLEOTIDE SEQUENCE [LARGE SCALE GENOMIC DNA]</scope>
</reference>
<feature type="region of interest" description="Disordered" evidence="1">
    <location>
        <begin position="185"/>
        <end position="204"/>
    </location>
</feature>
<gene>
    <name evidence="2" type="ORF">MRATA1EN1_LOCUS3788</name>
</gene>
<protein>
    <submittedName>
        <fullName evidence="2">Uncharacterized protein</fullName>
    </submittedName>
</protein>
<organism evidence="2 3">
    <name type="scientific">Rangifer tarandus platyrhynchus</name>
    <name type="common">Svalbard reindeer</name>
    <dbReference type="NCBI Taxonomy" id="3082113"/>
    <lineage>
        <taxon>Eukaryota</taxon>
        <taxon>Metazoa</taxon>
        <taxon>Chordata</taxon>
        <taxon>Craniata</taxon>
        <taxon>Vertebrata</taxon>
        <taxon>Euteleostomi</taxon>
        <taxon>Mammalia</taxon>
        <taxon>Eutheria</taxon>
        <taxon>Laurasiatheria</taxon>
        <taxon>Artiodactyla</taxon>
        <taxon>Ruminantia</taxon>
        <taxon>Pecora</taxon>
        <taxon>Cervidae</taxon>
        <taxon>Odocoileinae</taxon>
        <taxon>Rangifer</taxon>
    </lineage>
</organism>
<sequence>MGGEPQDGSQQQRDGLPQVLMRPLAARGEWARVRSRVQSRVACNGPAGRRPGGTIPSSPRPLARGEGRLAWQLVLGTPGSQEFLSPDLLYMIQRQPRLSCENASQTATRLCSEPSVAPASCGEATTQRAVCLQLSYQDCCVRPGHTPCPGPGPARHPSRAASTALVPHASGMSCGECDQAQLTHLRADVGPPPTGPEELSQDSA</sequence>
<name>A0ABN8Y0K6_RANTA</name>
<evidence type="ECO:0000313" key="3">
    <source>
        <dbReference type="Proteomes" id="UP001176941"/>
    </source>
</evidence>
<keyword evidence="3" id="KW-1185">Reference proteome</keyword>
<evidence type="ECO:0000256" key="1">
    <source>
        <dbReference type="SAM" id="MobiDB-lite"/>
    </source>
</evidence>
<proteinExistence type="predicted"/>
<dbReference type="EMBL" id="OX459947">
    <property type="protein sequence ID" value="CAI9154826.1"/>
    <property type="molecule type" value="Genomic_DNA"/>
</dbReference>
<feature type="region of interest" description="Disordered" evidence="1">
    <location>
        <begin position="42"/>
        <end position="62"/>
    </location>
</feature>
<evidence type="ECO:0000313" key="2">
    <source>
        <dbReference type="EMBL" id="CAI9154826.1"/>
    </source>
</evidence>
<accession>A0ABN8Y0K6</accession>